<evidence type="ECO:0000313" key="3">
    <source>
        <dbReference type="EMBL" id="MBJ6370822.1"/>
    </source>
</evidence>
<keyword evidence="4" id="KW-1185">Reference proteome</keyword>
<dbReference type="RefSeq" id="WP_199023627.1">
    <property type="nucleotide sequence ID" value="NZ_JAELVR010000003.1"/>
</dbReference>
<accession>A0A8J7J607</accession>
<dbReference type="SUPFAM" id="SSF51126">
    <property type="entry name" value="Pectin lyase-like"/>
    <property type="match status" value="1"/>
</dbReference>
<evidence type="ECO:0000259" key="2">
    <source>
        <dbReference type="Pfam" id="PF12708"/>
    </source>
</evidence>
<evidence type="ECO:0000313" key="4">
    <source>
        <dbReference type="Proteomes" id="UP000619079"/>
    </source>
</evidence>
<feature type="compositionally biased region" description="Polar residues" evidence="1">
    <location>
        <begin position="711"/>
        <end position="726"/>
    </location>
</feature>
<dbReference type="EMBL" id="JAELVR010000003">
    <property type="protein sequence ID" value="MBJ6370822.1"/>
    <property type="molecule type" value="Genomic_DNA"/>
</dbReference>
<sequence length="761" mass="80836">MNKAITDGVLLMPPAFANGLDVWSSGNGTPGSSSYDGAINAALVPADQDFGGCLELQKTAAVQKVRYMGETPLLPGCYLRITARVKAIGGSLPGVRIAGWAGGAGGTHVNDVIEVGPTETLATYGNVVEVSAIVGPGARGGVDMAWGPQAIYGHFGLDLTGQNGGIVRIDDLVIEDITSAFLRDMLNVVDVRDYGAVGDGATDDSAAFEAADNAAAGRRILVPAGVYRLAENVSLNAPVTFEGTVTMSADKMLILSKSFDLPSYIAAFGDEELAFGKAFQALLNNSDHESLDMCGRKVTVTAPIDMQAAVPNKTTYATRRVIRNGQLTAIGGAAWDASKITAQATYSASDPRKLTNVANIANIAIGALVEGSGVGREIYVRSKNVGAGEITLNAPLFDAEGTQNFTFTDFKYMLDFSGFSQLSQFALSDIEFQCGGLCSGIRLAPTGSTFHLRDCFISRPKDRGVTSIGTGCQGILIDRCQFLSSEDSLTVPERSSVAINVNANDAKLRNNRATRFKHFALLGGSNSVVLGNHFFQGDEVPAGVRTAGLVMASNFNSSTITGNYIDNCSVEWTNERDPTPDFSTGFSFSAMSITDNIMLCGDVAPWFSFIVVKPHGTGHFLNGVTISGNKFRSLNGAIDRVERIDTSFSDLDFTRTKHLTFAANTYHNVQQQAFNPLRLDHTEGSLAKTWLIGTGGELPFGGRVRRVESVQPQDQIQNGSGATNHSLPFARTEQGPAGNQAHLVWSEPVRGTVAVTVRMDT</sequence>
<dbReference type="InterPro" id="IPR012334">
    <property type="entry name" value="Pectin_lyas_fold"/>
</dbReference>
<organism evidence="3 4">
    <name type="scientific">Sedimentitalea arenosa</name>
    <dbReference type="NCBI Taxonomy" id="2798803"/>
    <lineage>
        <taxon>Bacteria</taxon>
        <taxon>Pseudomonadati</taxon>
        <taxon>Pseudomonadota</taxon>
        <taxon>Alphaproteobacteria</taxon>
        <taxon>Rhodobacterales</taxon>
        <taxon>Paracoccaceae</taxon>
        <taxon>Sedimentitalea</taxon>
    </lineage>
</organism>
<dbReference type="AlphaFoldDB" id="A0A8J7J607"/>
<name>A0A8J7J607_9RHOB</name>
<dbReference type="Pfam" id="PF12708">
    <property type="entry name" value="Pect-lyase_RHGA_epim"/>
    <property type="match status" value="1"/>
</dbReference>
<feature type="region of interest" description="Disordered" evidence="1">
    <location>
        <begin position="711"/>
        <end position="735"/>
    </location>
</feature>
<proteinExistence type="predicted"/>
<evidence type="ECO:0000256" key="1">
    <source>
        <dbReference type="SAM" id="MobiDB-lite"/>
    </source>
</evidence>
<comment type="caution">
    <text evidence="3">The sequence shown here is derived from an EMBL/GenBank/DDBJ whole genome shotgun (WGS) entry which is preliminary data.</text>
</comment>
<dbReference type="Gene3D" id="2.160.20.10">
    <property type="entry name" value="Single-stranded right-handed beta-helix, Pectin lyase-like"/>
    <property type="match status" value="1"/>
</dbReference>
<dbReference type="InterPro" id="IPR024535">
    <property type="entry name" value="RHGA/B-epi-like_pectate_lyase"/>
</dbReference>
<dbReference type="InterPro" id="IPR011050">
    <property type="entry name" value="Pectin_lyase_fold/virulence"/>
</dbReference>
<dbReference type="Proteomes" id="UP000619079">
    <property type="component" value="Unassembled WGS sequence"/>
</dbReference>
<gene>
    <name evidence="3" type="ORF">JF290_04745</name>
</gene>
<protein>
    <submittedName>
        <fullName evidence="3">Right-handed parallel beta-helix repeat-containing protein</fullName>
    </submittedName>
</protein>
<feature type="domain" description="Rhamnogalacturonase A/B/Epimerase-like pectate lyase" evidence="2">
    <location>
        <begin position="189"/>
        <end position="244"/>
    </location>
</feature>
<reference evidence="3" key="1">
    <citation type="submission" date="2020-12" db="EMBL/GenBank/DDBJ databases">
        <title>Sedimentitalea sp. nov., isolated from sand in Incheon.</title>
        <authorList>
            <person name="Kim W."/>
        </authorList>
    </citation>
    <scope>NUCLEOTIDE SEQUENCE</scope>
    <source>
        <strain evidence="3">CAU 1593</strain>
    </source>
</reference>